<evidence type="ECO:0000313" key="3">
    <source>
        <dbReference type="Proteomes" id="UP000053558"/>
    </source>
</evidence>
<dbReference type="OrthoDB" id="3350812at2759"/>
<keyword evidence="1" id="KW-0812">Transmembrane</keyword>
<keyword evidence="3" id="KW-1185">Reference proteome</keyword>
<name>A0A5M3MGD4_CONPW</name>
<evidence type="ECO:0000256" key="1">
    <source>
        <dbReference type="SAM" id="Phobius"/>
    </source>
</evidence>
<dbReference type="AlphaFoldDB" id="A0A5M3MGD4"/>
<keyword evidence="1" id="KW-1133">Transmembrane helix</keyword>
<gene>
    <name evidence="2" type="ORF">CONPUDRAFT_75737</name>
</gene>
<keyword evidence="1" id="KW-0472">Membrane</keyword>
<dbReference type="GeneID" id="19209410"/>
<sequence>MSAPAASKALINEVIGKRTRACANVLCDSAVKGMRLLHHGSPGGVESTALCSQNTTALRIDIGILAMGREMDLGMVYTVARYFPFPALALAIVVLMTLEGAFEAVAFKPGYISTFIHLATILAAEGLLMMRIWAFWDCSRRLLTVLLIIAVIFVGLAIGLTEYVNCILPKLKPPAETSPGTCSFPTGQGSSIQYGFLVVYELNTIVYVFCMIDKLLFSKHLEHHRIPAYHNEYFDSLQLATHSAPSARIFFHIRESAEEIRARALPSHLSTFRVATPVITRNSVRRSDAERMLDDVIVIE</sequence>
<feature type="transmembrane region" description="Helical" evidence="1">
    <location>
        <begin position="110"/>
        <end position="130"/>
    </location>
</feature>
<feature type="transmembrane region" description="Helical" evidence="1">
    <location>
        <begin position="142"/>
        <end position="164"/>
    </location>
</feature>
<protein>
    <submittedName>
        <fullName evidence="2">Uncharacterized protein</fullName>
    </submittedName>
</protein>
<dbReference type="RefSeq" id="XP_007771911.1">
    <property type="nucleotide sequence ID" value="XM_007773721.1"/>
</dbReference>
<dbReference type="Proteomes" id="UP000053558">
    <property type="component" value="Unassembled WGS sequence"/>
</dbReference>
<dbReference type="EMBL" id="JH711583">
    <property type="protein sequence ID" value="EIW77990.1"/>
    <property type="molecule type" value="Genomic_DNA"/>
</dbReference>
<dbReference type="KEGG" id="cput:CONPUDRAFT_75737"/>
<reference evidence="3" key="1">
    <citation type="journal article" date="2012" name="Science">
        <title>The Paleozoic origin of enzymatic lignin decomposition reconstructed from 31 fungal genomes.</title>
        <authorList>
            <person name="Floudas D."/>
            <person name="Binder M."/>
            <person name="Riley R."/>
            <person name="Barry K."/>
            <person name="Blanchette R.A."/>
            <person name="Henrissat B."/>
            <person name="Martinez A.T."/>
            <person name="Otillar R."/>
            <person name="Spatafora J.W."/>
            <person name="Yadav J.S."/>
            <person name="Aerts A."/>
            <person name="Benoit I."/>
            <person name="Boyd A."/>
            <person name="Carlson A."/>
            <person name="Copeland A."/>
            <person name="Coutinho P.M."/>
            <person name="de Vries R.P."/>
            <person name="Ferreira P."/>
            <person name="Findley K."/>
            <person name="Foster B."/>
            <person name="Gaskell J."/>
            <person name="Glotzer D."/>
            <person name="Gorecki P."/>
            <person name="Heitman J."/>
            <person name="Hesse C."/>
            <person name="Hori C."/>
            <person name="Igarashi K."/>
            <person name="Jurgens J.A."/>
            <person name="Kallen N."/>
            <person name="Kersten P."/>
            <person name="Kohler A."/>
            <person name="Kuees U."/>
            <person name="Kumar T.K.A."/>
            <person name="Kuo A."/>
            <person name="LaButti K."/>
            <person name="Larrondo L.F."/>
            <person name="Lindquist E."/>
            <person name="Ling A."/>
            <person name="Lombard V."/>
            <person name="Lucas S."/>
            <person name="Lundell T."/>
            <person name="Martin R."/>
            <person name="McLaughlin D.J."/>
            <person name="Morgenstern I."/>
            <person name="Morin E."/>
            <person name="Murat C."/>
            <person name="Nagy L.G."/>
            <person name="Nolan M."/>
            <person name="Ohm R.A."/>
            <person name="Patyshakuliyeva A."/>
            <person name="Rokas A."/>
            <person name="Ruiz-Duenas F.J."/>
            <person name="Sabat G."/>
            <person name="Salamov A."/>
            <person name="Samejima M."/>
            <person name="Schmutz J."/>
            <person name="Slot J.C."/>
            <person name="St John F."/>
            <person name="Stenlid J."/>
            <person name="Sun H."/>
            <person name="Sun S."/>
            <person name="Syed K."/>
            <person name="Tsang A."/>
            <person name="Wiebenga A."/>
            <person name="Young D."/>
            <person name="Pisabarro A."/>
            <person name="Eastwood D.C."/>
            <person name="Martin F."/>
            <person name="Cullen D."/>
            <person name="Grigoriev I.V."/>
            <person name="Hibbett D.S."/>
        </authorList>
    </citation>
    <scope>NUCLEOTIDE SEQUENCE [LARGE SCALE GENOMIC DNA]</scope>
    <source>
        <strain evidence="3">RWD-64-598 SS2</strain>
    </source>
</reference>
<comment type="caution">
    <text evidence="2">The sequence shown here is derived from an EMBL/GenBank/DDBJ whole genome shotgun (WGS) entry which is preliminary data.</text>
</comment>
<accession>A0A5M3MGD4</accession>
<feature type="transmembrane region" description="Helical" evidence="1">
    <location>
        <begin position="79"/>
        <end position="98"/>
    </location>
</feature>
<proteinExistence type="predicted"/>
<evidence type="ECO:0000313" key="2">
    <source>
        <dbReference type="EMBL" id="EIW77990.1"/>
    </source>
</evidence>
<organism evidence="2 3">
    <name type="scientific">Coniophora puteana (strain RWD-64-598)</name>
    <name type="common">Brown rot fungus</name>
    <dbReference type="NCBI Taxonomy" id="741705"/>
    <lineage>
        <taxon>Eukaryota</taxon>
        <taxon>Fungi</taxon>
        <taxon>Dikarya</taxon>
        <taxon>Basidiomycota</taxon>
        <taxon>Agaricomycotina</taxon>
        <taxon>Agaricomycetes</taxon>
        <taxon>Agaricomycetidae</taxon>
        <taxon>Boletales</taxon>
        <taxon>Coniophorineae</taxon>
        <taxon>Coniophoraceae</taxon>
        <taxon>Coniophora</taxon>
    </lineage>
</organism>